<evidence type="ECO:0000259" key="6">
    <source>
        <dbReference type="Pfam" id="PF01699"/>
    </source>
</evidence>
<dbReference type="NCBIfam" id="TIGR00367">
    <property type="entry name" value="calcium/sodium antiporter"/>
    <property type="match status" value="1"/>
</dbReference>
<dbReference type="PANTHER" id="PTHR10846">
    <property type="entry name" value="SODIUM/POTASSIUM/CALCIUM EXCHANGER"/>
    <property type="match status" value="1"/>
</dbReference>
<name>A0A5D0MBU5_9BACT</name>
<feature type="transmembrane region" description="Helical" evidence="5">
    <location>
        <begin position="77"/>
        <end position="94"/>
    </location>
</feature>
<dbReference type="Gene3D" id="1.20.1420.30">
    <property type="entry name" value="NCX, central ion-binding region"/>
    <property type="match status" value="1"/>
</dbReference>
<feature type="domain" description="Sodium/calcium exchanger membrane region" evidence="6">
    <location>
        <begin position="173"/>
        <end position="314"/>
    </location>
</feature>
<dbReference type="Gene3D" id="6.10.280.80">
    <property type="entry name" value="NCX, peripheral helical region"/>
    <property type="match status" value="1"/>
</dbReference>
<dbReference type="GO" id="GO:0006874">
    <property type="term" value="P:intracellular calcium ion homeostasis"/>
    <property type="evidence" value="ECO:0007669"/>
    <property type="project" value="TreeGrafter"/>
</dbReference>
<feature type="transmembrane region" description="Helical" evidence="5">
    <location>
        <begin position="136"/>
        <end position="152"/>
    </location>
</feature>
<dbReference type="InterPro" id="IPR004481">
    <property type="entry name" value="K/Na/Ca-exchanger"/>
</dbReference>
<reference evidence="7" key="1">
    <citation type="submission" date="2019-08" db="EMBL/GenBank/DDBJ databases">
        <title>Genomic characterization of a novel candidate phylum (ARYD3) from a high temperature, high salinity tertiary oil reservoir in north central Oklahoma, USA.</title>
        <authorList>
            <person name="Youssef N.H."/>
            <person name="Yadav A."/>
            <person name="Elshahed M.S."/>
        </authorList>
    </citation>
    <scope>NUCLEOTIDE SEQUENCE [LARGE SCALE GENOMIC DNA]</scope>
    <source>
        <strain evidence="7">ARYD3</strain>
    </source>
</reference>
<feature type="transmembrane region" description="Helical" evidence="5">
    <location>
        <begin position="6"/>
        <end position="29"/>
    </location>
</feature>
<evidence type="ECO:0000256" key="2">
    <source>
        <dbReference type="ARBA" id="ARBA00022692"/>
    </source>
</evidence>
<feature type="transmembrane region" description="Helical" evidence="5">
    <location>
        <begin position="208"/>
        <end position="231"/>
    </location>
</feature>
<keyword evidence="4 5" id="KW-0472">Membrane</keyword>
<feature type="transmembrane region" description="Helical" evidence="5">
    <location>
        <begin position="269"/>
        <end position="288"/>
    </location>
</feature>
<dbReference type="Proteomes" id="UP000324143">
    <property type="component" value="Unassembled WGS sequence"/>
</dbReference>
<gene>
    <name evidence="7" type="ORF">FXF47_08910</name>
</gene>
<feature type="transmembrane region" description="Helical" evidence="5">
    <location>
        <begin position="173"/>
        <end position="196"/>
    </location>
</feature>
<dbReference type="Pfam" id="PF01699">
    <property type="entry name" value="Na_Ca_ex"/>
    <property type="match status" value="2"/>
</dbReference>
<dbReference type="InterPro" id="IPR004837">
    <property type="entry name" value="NaCa_Exmemb"/>
</dbReference>
<evidence type="ECO:0000313" key="7">
    <source>
        <dbReference type="EMBL" id="TYB30496.1"/>
    </source>
</evidence>
<feature type="domain" description="Sodium/calcium exchanger membrane region" evidence="6">
    <location>
        <begin position="4"/>
        <end position="151"/>
    </location>
</feature>
<dbReference type="GO" id="GO:0008273">
    <property type="term" value="F:calcium, potassium:sodium antiporter activity"/>
    <property type="evidence" value="ECO:0007669"/>
    <property type="project" value="TreeGrafter"/>
</dbReference>
<keyword evidence="8" id="KW-1185">Reference proteome</keyword>
<feature type="transmembrane region" description="Helical" evidence="5">
    <location>
        <begin position="36"/>
        <end position="57"/>
    </location>
</feature>
<proteinExistence type="predicted"/>
<evidence type="ECO:0000256" key="3">
    <source>
        <dbReference type="ARBA" id="ARBA00022989"/>
    </source>
</evidence>
<dbReference type="AlphaFoldDB" id="A0A5D0MBU5"/>
<accession>A0A5D0MBU5</accession>
<sequence length="317" mass="35251">MSVYLLFLLGFIILLLGANLFVSGAINIAKKLNMPLILIGLTIVAFGTSAPELFVNIQASFKNNPEIAFGNILGSNIFNILFILGVVALIYPVLVKNETIKFEIPFNFITSAGVLLFLFNFFITKRRYPLLSKFDGIVMLFFFAIFCVFIVFNNRNKISDSEINIKIIKPFKIFVYIISGLIMLYIGSELVITYSVKIAKLFGVSDRIIGITIVASGTSLPELITSVISIVKKETNLALGNLLGSNIINTLFILGTSAVINPIVLSNKVLLDLFFNIAGSFLVFLFVFTGKGRKIDRFEGGLLLLMYVFYLYLILIR</sequence>
<evidence type="ECO:0000256" key="4">
    <source>
        <dbReference type="ARBA" id="ARBA00023136"/>
    </source>
</evidence>
<dbReference type="GO" id="GO:0005886">
    <property type="term" value="C:plasma membrane"/>
    <property type="evidence" value="ECO:0007669"/>
    <property type="project" value="TreeGrafter"/>
</dbReference>
<dbReference type="GO" id="GO:0005262">
    <property type="term" value="F:calcium channel activity"/>
    <property type="evidence" value="ECO:0007669"/>
    <property type="project" value="TreeGrafter"/>
</dbReference>
<dbReference type="EMBL" id="VSIX01000130">
    <property type="protein sequence ID" value="TYB30496.1"/>
    <property type="molecule type" value="Genomic_DNA"/>
</dbReference>
<organism evidence="7 8">
    <name type="scientific">Candidatus Mcinerneyibacterium aminivorans</name>
    <dbReference type="NCBI Taxonomy" id="2703815"/>
    <lineage>
        <taxon>Bacteria</taxon>
        <taxon>Candidatus Macinerneyibacteriota</taxon>
        <taxon>Candidatus Mcinerneyibacteria</taxon>
        <taxon>Candidatus Mcinerneyibacteriales</taxon>
        <taxon>Candidatus Mcinerneyibacteriaceae</taxon>
        <taxon>Candidatus Mcinerneyibacterium</taxon>
    </lineage>
</organism>
<evidence type="ECO:0000256" key="1">
    <source>
        <dbReference type="ARBA" id="ARBA00004141"/>
    </source>
</evidence>
<feature type="transmembrane region" description="Helical" evidence="5">
    <location>
        <begin position="300"/>
        <end position="316"/>
    </location>
</feature>
<dbReference type="PANTHER" id="PTHR10846:SF8">
    <property type="entry name" value="INNER MEMBRANE PROTEIN YRBG"/>
    <property type="match status" value="1"/>
</dbReference>
<feature type="transmembrane region" description="Helical" evidence="5">
    <location>
        <begin position="243"/>
        <end position="263"/>
    </location>
</feature>
<comment type="caution">
    <text evidence="7">The sequence shown here is derived from an EMBL/GenBank/DDBJ whole genome shotgun (WGS) entry which is preliminary data.</text>
</comment>
<evidence type="ECO:0000256" key="5">
    <source>
        <dbReference type="SAM" id="Phobius"/>
    </source>
</evidence>
<keyword evidence="3 5" id="KW-1133">Transmembrane helix</keyword>
<keyword evidence="2 5" id="KW-0812">Transmembrane</keyword>
<feature type="transmembrane region" description="Helical" evidence="5">
    <location>
        <begin position="106"/>
        <end position="124"/>
    </location>
</feature>
<dbReference type="InterPro" id="IPR044880">
    <property type="entry name" value="NCX_ion-bd_dom_sf"/>
</dbReference>
<protein>
    <submittedName>
        <fullName evidence="7">Calcium/sodium antiporter</fullName>
    </submittedName>
</protein>
<comment type="subcellular location">
    <subcellularLocation>
        <location evidence="1">Membrane</location>
        <topology evidence="1">Multi-pass membrane protein</topology>
    </subcellularLocation>
</comment>
<evidence type="ECO:0000313" key="8">
    <source>
        <dbReference type="Proteomes" id="UP000324143"/>
    </source>
</evidence>